<proteinExistence type="predicted"/>
<keyword evidence="2" id="KW-1185">Reference proteome</keyword>
<accession>A0A858MSI8</accession>
<protein>
    <submittedName>
        <fullName evidence="1">Uncharacterized protein</fullName>
    </submittedName>
</protein>
<name>A0A858MSI8_9CAUD</name>
<dbReference type="EMBL" id="MT234342">
    <property type="protein sequence ID" value="QIW87734.1"/>
    <property type="molecule type" value="Genomic_DNA"/>
</dbReference>
<reference evidence="1 2" key="1">
    <citation type="submission" date="2020-03" db="EMBL/GenBank/DDBJ databases">
        <authorList>
            <person name="Holtappels D."/>
            <person name="Bomans J.P.J."/>
            <person name="Lavigne R."/>
            <person name="Wagemans J."/>
        </authorList>
    </citation>
    <scope>NUCLEOTIDE SEQUENCE [LARGE SCALE GENOMIC DNA]</scope>
    <source>
        <strain evidence="1 2">OLIVR5</strain>
    </source>
</reference>
<evidence type="ECO:0000313" key="2">
    <source>
        <dbReference type="Proteomes" id="UP000671873"/>
    </source>
</evidence>
<dbReference type="Proteomes" id="UP000671873">
    <property type="component" value="Segment"/>
</dbReference>
<organism evidence="1 2">
    <name type="scientific">Agrobacterium phage OLIVR5</name>
    <dbReference type="NCBI Taxonomy" id="2723773"/>
    <lineage>
        <taxon>Viruses</taxon>
        <taxon>Duplodnaviria</taxon>
        <taxon>Heunggongvirae</taxon>
        <taxon>Uroviricota</taxon>
        <taxon>Caudoviricetes</taxon>
        <taxon>Pootjesviridae</taxon>
        <taxon>Heverleevirus</taxon>
        <taxon>Heverleevirus OLIVR5</taxon>
    </lineage>
</organism>
<sequence>MKGHDEYPNIWKACFEITVDNGGLNRDRPQEKVEYDFHVFIGETYDRFDLDEVDKFIGNLTDEQIINLACDNEDMFIPENVNDVLNLWFDWYC</sequence>
<evidence type="ECO:0000313" key="1">
    <source>
        <dbReference type="EMBL" id="QIW87734.1"/>
    </source>
</evidence>
<gene>
    <name evidence="1" type="ORF">Ab1vBOLIVR5_gp86c</name>
</gene>